<protein>
    <submittedName>
        <fullName evidence="1">Uncharacterized protein</fullName>
    </submittedName>
</protein>
<proteinExistence type="predicted"/>
<evidence type="ECO:0000313" key="1">
    <source>
        <dbReference type="EMBL" id="KAI9913052.1"/>
    </source>
</evidence>
<name>A0ACC0W3E1_9STRA</name>
<dbReference type="Proteomes" id="UP001163321">
    <property type="component" value="Chromosome 4"/>
</dbReference>
<gene>
    <name evidence="1" type="ORF">PsorP6_006658</name>
</gene>
<accession>A0ACC0W3E1</accession>
<dbReference type="EMBL" id="CM047583">
    <property type="protein sequence ID" value="KAI9913052.1"/>
    <property type="molecule type" value="Genomic_DNA"/>
</dbReference>
<sequence>MHLFSCDQARMESIDAATSNALWWRWTHGESGRTASSSHETAPLSDSKKPPTSILHRPVATPTTSLSNGLQWKPRTVRTARSRAVAVPAKGKTPRPSIPSRGGRDEQEAVASPSAFLFSTHEDKHGQTSHEVFWSIGKTRRAVPRKDRKSGKRWSSIHSDPSRAGATRDVFSSAQEDPATRGAAVAATMFAPSLPQWKLRASSHGKGDSFSAAKTNTTSPLNRVGASGTNVPAFPPPSPSVASTTSTASFSSQSLSSTVDPLVPCTRAVVEDCSRTREREQSKSRKRSIEGSFDGKRACHQDSTRKPSNTHGIMCCGSSSSSEDELCQLSSMDQSFCMEKLKRDGDGKLAKEEIYRQMMLGDYDLSSSPENHYFSPLAEEKGLPIEVRYQLPLALGTVNETSMECTICQLRYGIGDHIVTLPCQHFFHDAMMVDMTLAKKFARYGGSACCVDKWLWNHTSCPLCRSEVRLDQRSNTAKHKFTECSVVEQERIRRQMRYTSQHAGFRPVVLGLESELSRLGMDEESESEEGPSYLVW</sequence>
<organism evidence="1 2">
    <name type="scientific">Peronosclerospora sorghi</name>
    <dbReference type="NCBI Taxonomy" id="230839"/>
    <lineage>
        <taxon>Eukaryota</taxon>
        <taxon>Sar</taxon>
        <taxon>Stramenopiles</taxon>
        <taxon>Oomycota</taxon>
        <taxon>Peronosporomycetes</taxon>
        <taxon>Peronosporales</taxon>
        <taxon>Peronosporaceae</taxon>
        <taxon>Peronosclerospora</taxon>
    </lineage>
</organism>
<evidence type="ECO:0000313" key="2">
    <source>
        <dbReference type="Proteomes" id="UP001163321"/>
    </source>
</evidence>
<comment type="caution">
    <text evidence="1">The sequence shown here is derived from an EMBL/GenBank/DDBJ whole genome shotgun (WGS) entry which is preliminary data.</text>
</comment>
<reference evidence="1 2" key="1">
    <citation type="journal article" date="2022" name="bioRxiv">
        <title>The genome of the oomycete Peronosclerospora sorghi, a cosmopolitan pathogen of maize and sorghum, is inflated with dispersed pseudogenes.</title>
        <authorList>
            <person name="Fletcher K."/>
            <person name="Martin F."/>
            <person name="Isakeit T."/>
            <person name="Cavanaugh K."/>
            <person name="Magill C."/>
            <person name="Michelmore R."/>
        </authorList>
    </citation>
    <scope>NUCLEOTIDE SEQUENCE [LARGE SCALE GENOMIC DNA]</scope>
    <source>
        <strain evidence="1">P6</strain>
    </source>
</reference>
<keyword evidence="2" id="KW-1185">Reference proteome</keyword>